<comment type="caution">
    <text evidence="1">The sequence shown here is derived from an EMBL/GenBank/DDBJ whole genome shotgun (WGS) entry which is preliminary data.</text>
</comment>
<dbReference type="AlphaFoldDB" id="A0A2S6GIL1"/>
<dbReference type="InterPro" id="IPR029044">
    <property type="entry name" value="Nucleotide-diphossugar_trans"/>
</dbReference>
<dbReference type="RefSeq" id="WP_104481477.1">
    <property type="nucleotide sequence ID" value="NZ_CP154825.1"/>
</dbReference>
<evidence type="ECO:0000313" key="2">
    <source>
        <dbReference type="Proteomes" id="UP000239203"/>
    </source>
</evidence>
<dbReference type="Proteomes" id="UP000239203">
    <property type="component" value="Unassembled WGS sequence"/>
</dbReference>
<proteinExistence type="predicted"/>
<organism evidence="1 2">
    <name type="scientific">Actinokineospora auranticolor</name>
    <dbReference type="NCBI Taxonomy" id="155976"/>
    <lineage>
        <taxon>Bacteria</taxon>
        <taxon>Bacillati</taxon>
        <taxon>Actinomycetota</taxon>
        <taxon>Actinomycetes</taxon>
        <taxon>Pseudonocardiales</taxon>
        <taxon>Pseudonocardiaceae</taxon>
        <taxon>Actinokineospora</taxon>
    </lineage>
</organism>
<evidence type="ECO:0000313" key="1">
    <source>
        <dbReference type="EMBL" id="PPK65047.1"/>
    </source>
</evidence>
<accession>A0A2S6GIL1</accession>
<dbReference type="SUPFAM" id="SSF53448">
    <property type="entry name" value="Nucleotide-diphospho-sugar transferases"/>
    <property type="match status" value="1"/>
</dbReference>
<dbReference type="OrthoDB" id="9777873at2"/>
<name>A0A2S6GIL1_9PSEU</name>
<sequence length="111" mass="11804">MAHLDHRTTLGHVALLRYAHVLDKARLPEGHGNVYGANLGIRADAYDAVGGFGSLSTGEDHDLWRRLGQGGHPRAYADHITVTTSARTRGRARGGLADLLDSLESTAGPPV</sequence>
<gene>
    <name evidence="1" type="ORF">CLV40_11690</name>
</gene>
<protein>
    <submittedName>
        <fullName evidence="1">Uncharacterized protein</fullName>
    </submittedName>
</protein>
<dbReference type="Gene3D" id="3.90.550.10">
    <property type="entry name" value="Spore Coat Polysaccharide Biosynthesis Protein SpsA, Chain A"/>
    <property type="match status" value="1"/>
</dbReference>
<reference evidence="1 2" key="1">
    <citation type="submission" date="2018-02" db="EMBL/GenBank/DDBJ databases">
        <title>Genomic Encyclopedia of Archaeal and Bacterial Type Strains, Phase II (KMG-II): from individual species to whole genera.</title>
        <authorList>
            <person name="Goeker M."/>
        </authorList>
    </citation>
    <scope>NUCLEOTIDE SEQUENCE [LARGE SCALE GENOMIC DNA]</scope>
    <source>
        <strain evidence="1 2">YU 961-1</strain>
    </source>
</reference>
<dbReference type="EMBL" id="PTIX01000016">
    <property type="protein sequence ID" value="PPK65047.1"/>
    <property type="molecule type" value="Genomic_DNA"/>
</dbReference>
<keyword evidence="2" id="KW-1185">Reference proteome</keyword>